<evidence type="ECO:0000313" key="2">
    <source>
        <dbReference type="EMBL" id="MDM8201756.1"/>
    </source>
</evidence>
<sequence>MKPLERKADRILFALFLGTFAAYCAVFVSAFSELPLNISSLHQGLLLFSHFIPAFFLELLLCRTAALRWRLLLPALPLLAAGLWFLSGAEWYVMAWVLFLIWCIPPIAGCVTAQLAFAFYRRWKKR</sequence>
<protein>
    <submittedName>
        <fullName evidence="2">Uncharacterized protein</fullName>
    </submittedName>
</protein>
<keyword evidence="1" id="KW-0812">Transmembrane</keyword>
<feature type="transmembrane region" description="Helical" evidence="1">
    <location>
        <begin position="93"/>
        <end position="120"/>
    </location>
</feature>
<dbReference type="EMBL" id="JAUDCL010000019">
    <property type="protein sequence ID" value="MDM8201756.1"/>
    <property type="molecule type" value="Genomic_DNA"/>
</dbReference>
<evidence type="ECO:0000313" key="3">
    <source>
        <dbReference type="Proteomes" id="UP001529380"/>
    </source>
</evidence>
<reference evidence="2 3" key="1">
    <citation type="submission" date="2023-06" db="EMBL/GenBank/DDBJ databases">
        <title>Identification and characterization of horizontal gene transfer across gut microbiota members of farm animals based on homology search.</title>
        <authorList>
            <person name="Schwarzerova J."/>
            <person name="Nykrynova M."/>
            <person name="Jureckova K."/>
            <person name="Cejkova D."/>
            <person name="Rychlik I."/>
        </authorList>
    </citation>
    <scope>NUCLEOTIDE SEQUENCE [LARGE SCALE GENOMIC DNA]</scope>
    <source>
        <strain evidence="2 3">ET340</strain>
    </source>
</reference>
<proteinExistence type="predicted"/>
<organism evidence="2 3">
    <name type="scientific">Allofournierella massiliensis</name>
    <dbReference type="NCBI Taxonomy" id="1650663"/>
    <lineage>
        <taxon>Bacteria</taxon>
        <taxon>Bacillati</taxon>
        <taxon>Bacillota</taxon>
        <taxon>Clostridia</taxon>
        <taxon>Eubacteriales</taxon>
        <taxon>Oscillospiraceae</taxon>
        <taxon>Allofournierella</taxon>
    </lineage>
</organism>
<feature type="transmembrane region" description="Helical" evidence="1">
    <location>
        <begin position="44"/>
        <end position="62"/>
    </location>
</feature>
<evidence type="ECO:0000256" key="1">
    <source>
        <dbReference type="SAM" id="Phobius"/>
    </source>
</evidence>
<accession>A0ABT7US83</accession>
<dbReference type="Proteomes" id="UP001529380">
    <property type="component" value="Unassembled WGS sequence"/>
</dbReference>
<reference evidence="2 3" key="3">
    <citation type="submission" date="2023-06" db="EMBL/GenBank/DDBJ databases">
        <authorList>
            <person name="Zeman M."/>
            <person name="Kubasova T."/>
            <person name="Jahodarova E."/>
            <person name="Nykrynova M."/>
            <person name="Rychlik I."/>
        </authorList>
    </citation>
    <scope>NUCLEOTIDE SEQUENCE [LARGE SCALE GENOMIC DNA]</scope>
    <source>
        <strain evidence="2 3">ET340</strain>
    </source>
</reference>
<dbReference type="RefSeq" id="WP_289600231.1">
    <property type="nucleotide sequence ID" value="NZ_JAUDCL010000019.1"/>
</dbReference>
<reference evidence="3" key="2">
    <citation type="submission" date="2023-06" db="EMBL/GenBank/DDBJ databases">
        <title>Identification and characterization of horizontal gene transfer across gut microbiota members of farm animals based on homology search.</title>
        <authorList>
            <person name="Zeman M."/>
            <person name="Kubasova T."/>
            <person name="Jahodarova E."/>
            <person name="Nykrynova M."/>
            <person name="Rychlik I."/>
        </authorList>
    </citation>
    <scope>NUCLEOTIDE SEQUENCE [LARGE SCALE GENOMIC DNA]</scope>
    <source>
        <strain evidence="3">ET340</strain>
    </source>
</reference>
<gene>
    <name evidence="2" type="ORF">QUW08_10725</name>
</gene>
<keyword evidence="1" id="KW-1133">Transmembrane helix</keyword>
<feature type="transmembrane region" description="Helical" evidence="1">
    <location>
        <begin position="69"/>
        <end position="87"/>
    </location>
</feature>
<keyword evidence="1" id="KW-0472">Membrane</keyword>
<name>A0ABT7US83_9FIRM</name>
<feature type="transmembrane region" description="Helical" evidence="1">
    <location>
        <begin position="12"/>
        <end position="32"/>
    </location>
</feature>
<comment type="caution">
    <text evidence="2">The sequence shown here is derived from an EMBL/GenBank/DDBJ whole genome shotgun (WGS) entry which is preliminary data.</text>
</comment>
<keyword evidence="3" id="KW-1185">Reference proteome</keyword>